<protein>
    <submittedName>
        <fullName evidence="2">Uncharacterized protein</fullName>
    </submittedName>
</protein>
<feature type="chain" id="PRO_5042847722" evidence="1">
    <location>
        <begin position="22"/>
        <end position="156"/>
    </location>
</feature>
<sequence>MTCRVCVLTLFAVCLVALCEGSAIHERPKRESSNTKANNEEFEKFFLKASKSVPRIGRRGSSNDFYPGSMNEEKYPFFRYPYIHQPKRSMGKAIDASIWADIDTLFEYNPELPNLLEYLSSLPRNSPQYYAINAKLRNPPNLGNKELLEYRIQEEA</sequence>
<evidence type="ECO:0000313" key="3">
    <source>
        <dbReference type="Proteomes" id="UP001329430"/>
    </source>
</evidence>
<keyword evidence="3" id="KW-1185">Reference proteome</keyword>
<dbReference type="EMBL" id="JAVRBK010000002">
    <property type="protein sequence ID" value="KAK5648730.1"/>
    <property type="molecule type" value="Genomic_DNA"/>
</dbReference>
<reference evidence="2 3" key="1">
    <citation type="journal article" date="2024" name="Insects">
        <title>An Improved Chromosome-Level Genome Assembly of the Firefly Pyrocoelia pectoralis.</title>
        <authorList>
            <person name="Fu X."/>
            <person name="Meyer-Rochow V.B."/>
            <person name="Ballantyne L."/>
            <person name="Zhu X."/>
        </authorList>
    </citation>
    <scope>NUCLEOTIDE SEQUENCE [LARGE SCALE GENOMIC DNA]</scope>
    <source>
        <strain evidence="2">XCY_ONT2</strain>
    </source>
</reference>
<dbReference type="AlphaFoldDB" id="A0AAN7VH98"/>
<feature type="signal peptide" evidence="1">
    <location>
        <begin position="1"/>
        <end position="21"/>
    </location>
</feature>
<keyword evidence="1" id="KW-0732">Signal</keyword>
<comment type="caution">
    <text evidence="2">The sequence shown here is derived from an EMBL/GenBank/DDBJ whole genome shotgun (WGS) entry which is preliminary data.</text>
</comment>
<evidence type="ECO:0000256" key="1">
    <source>
        <dbReference type="SAM" id="SignalP"/>
    </source>
</evidence>
<dbReference type="Proteomes" id="UP001329430">
    <property type="component" value="Chromosome 2"/>
</dbReference>
<gene>
    <name evidence="2" type="ORF">RI129_003622</name>
</gene>
<evidence type="ECO:0000313" key="2">
    <source>
        <dbReference type="EMBL" id="KAK5648730.1"/>
    </source>
</evidence>
<organism evidence="2 3">
    <name type="scientific">Pyrocoelia pectoralis</name>
    <dbReference type="NCBI Taxonomy" id="417401"/>
    <lineage>
        <taxon>Eukaryota</taxon>
        <taxon>Metazoa</taxon>
        <taxon>Ecdysozoa</taxon>
        <taxon>Arthropoda</taxon>
        <taxon>Hexapoda</taxon>
        <taxon>Insecta</taxon>
        <taxon>Pterygota</taxon>
        <taxon>Neoptera</taxon>
        <taxon>Endopterygota</taxon>
        <taxon>Coleoptera</taxon>
        <taxon>Polyphaga</taxon>
        <taxon>Elateriformia</taxon>
        <taxon>Elateroidea</taxon>
        <taxon>Lampyridae</taxon>
        <taxon>Lampyrinae</taxon>
        <taxon>Pyrocoelia</taxon>
    </lineage>
</organism>
<proteinExistence type="predicted"/>
<name>A0AAN7VH98_9COLE</name>
<accession>A0AAN7VH98</accession>